<reference evidence="3 4" key="1">
    <citation type="submission" date="2023-06" db="EMBL/GenBank/DDBJ databases">
        <title>Campylobacter magnum sp. nov., isolated from cecal contents of domestic pigs (Sus scrofa domesticus).</title>
        <authorList>
            <person name="Papic B."/>
            <person name="Gruntar I."/>
        </authorList>
    </citation>
    <scope>NUCLEOTIDE SEQUENCE [LARGE SCALE GENOMIC DNA]</scope>
    <source>
        <strain evidence="4">34484-21</strain>
    </source>
</reference>
<dbReference type="InterPro" id="IPR010258">
    <property type="entry name" value="Conjugal_tfr_TrbG/VirB9/CagX"/>
</dbReference>
<accession>A0ABT8TDP9</accession>
<keyword evidence="4" id="KW-1185">Reference proteome</keyword>
<dbReference type="Gene3D" id="2.60.40.2500">
    <property type="match status" value="1"/>
</dbReference>
<evidence type="ECO:0000256" key="2">
    <source>
        <dbReference type="ARBA" id="ARBA00022729"/>
    </source>
</evidence>
<dbReference type="EMBL" id="JAULJQ010000010">
    <property type="protein sequence ID" value="MDO2410007.1"/>
    <property type="molecule type" value="Genomic_DNA"/>
</dbReference>
<dbReference type="Proteomes" id="UP001171111">
    <property type="component" value="Unassembled WGS sequence"/>
</dbReference>
<dbReference type="InterPro" id="IPR033645">
    <property type="entry name" value="VirB9/CagX/TrbG_C"/>
</dbReference>
<comment type="similarity">
    <text evidence="1">Belongs to the TrbG/VirB9 family.</text>
</comment>
<dbReference type="InterPro" id="IPR038161">
    <property type="entry name" value="VirB9/CagX/TrbG_C_sf"/>
</dbReference>
<sequence>MKITRILLILIMGFSVVFALNVPKASKYDAKITFATYNANDVFEIKCANGFVSVIKFSDDENIINIATGFSAGWDINDRNNYLFIKPKAYAIVQAEQNLTSPDGQKIEFNGASFIQPNPKDWKTNLIITTNKRDYTFELVIEQEKPFYKISFSYPDEQKIKVSKAEIKKKELENKQNLKKELEKTRVPKNWDFIAHVNKNSDDIAPDFAYDDGVFTYLGFWHTKTIPSVFNFDENDEESLLNTHIKKDGNYDVVVVHKLSKRILLRSGQKLVGVFNKGYGKNPLKQPQNTISNKVEREIIKDNNGTR</sequence>
<organism evidence="3 4">
    <name type="scientific">Campylobacter magnus</name>
    <dbReference type="NCBI Taxonomy" id="3026462"/>
    <lineage>
        <taxon>Bacteria</taxon>
        <taxon>Pseudomonadati</taxon>
        <taxon>Campylobacterota</taxon>
        <taxon>Epsilonproteobacteria</taxon>
        <taxon>Campylobacterales</taxon>
        <taxon>Campylobacteraceae</taxon>
        <taxon>Campylobacter</taxon>
    </lineage>
</organism>
<gene>
    <name evidence="3" type="primary">virB9</name>
    <name evidence="3" type="ORF">Q2362_07910</name>
</gene>
<proteinExistence type="inferred from homology"/>
<dbReference type="CDD" id="cd06911">
    <property type="entry name" value="VirB9_CagX_TrbG"/>
    <property type="match status" value="1"/>
</dbReference>
<keyword evidence="2" id="KW-0732">Signal</keyword>
<dbReference type="Pfam" id="PF03524">
    <property type="entry name" value="CagX"/>
    <property type="match status" value="1"/>
</dbReference>
<evidence type="ECO:0000256" key="1">
    <source>
        <dbReference type="ARBA" id="ARBA00006135"/>
    </source>
</evidence>
<dbReference type="NCBIfam" id="TIGR02781">
    <property type="entry name" value="VirB9"/>
    <property type="match status" value="1"/>
</dbReference>
<evidence type="ECO:0000313" key="3">
    <source>
        <dbReference type="EMBL" id="MDO2410007.1"/>
    </source>
</evidence>
<name>A0ABT8TDP9_9BACT</name>
<comment type="caution">
    <text evidence="3">The sequence shown here is derived from an EMBL/GenBank/DDBJ whole genome shotgun (WGS) entry which is preliminary data.</text>
</comment>
<dbReference type="InterPro" id="IPR014148">
    <property type="entry name" value="VirB9"/>
</dbReference>
<protein>
    <submittedName>
        <fullName evidence="3">P-type conjugative transfer protein VirB9</fullName>
    </submittedName>
</protein>
<dbReference type="RefSeq" id="WP_302244782.1">
    <property type="nucleotide sequence ID" value="NZ_JAULJQ010000010.1"/>
</dbReference>
<evidence type="ECO:0000313" key="4">
    <source>
        <dbReference type="Proteomes" id="UP001171111"/>
    </source>
</evidence>